<organism evidence="2 3">
    <name type="scientific">Acrocarpospora macrocephala</name>
    <dbReference type="NCBI Taxonomy" id="150177"/>
    <lineage>
        <taxon>Bacteria</taxon>
        <taxon>Bacillati</taxon>
        <taxon>Actinomycetota</taxon>
        <taxon>Actinomycetes</taxon>
        <taxon>Streptosporangiales</taxon>
        <taxon>Streptosporangiaceae</taxon>
        <taxon>Acrocarpospora</taxon>
    </lineage>
</organism>
<dbReference type="OrthoDB" id="9861740at2"/>
<evidence type="ECO:0000256" key="1">
    <source>
        <dbReference type="SAM" id="MobiDB-lite"/>
    </source>
</evidence>
<reference evidence="2 3" key="1">
    <citation type="submission" date="2019-10" db="EMBL/GenBank/DDBJ databases">
        <title>Whole genome shotgun sequence of Acrocarpospora macrocephala NBRC 16266.</title>
        <authorList>
            <person name="Ichikawa N."/>
            <person name="Kimura A."/>
            <person name="Kitahashi Y."/>
            <person name="Komaki H."/>
            <person name="Oguchi A."/>
        </authorList>
    </citation>
    <scope>NUCLEOTIDE SEQUENCE [LARGE SCALE GENOMIC DNA]</scope>
    <source>
        <strain evidence="2 3">NBRC 16266</strain>
    </source>
</reference>
<sequence length="66" mass="7417">MNAKKKNPRQPGSDRDIRPGENNPQPHQRRPDEMPGQPNSKPGIGNRDHGREPGSRDTMPPRRQGS</sequence>
<evidence type="ECO:0000313" key="2">
    <source>
        <dbReference type="EMBL" id="GES15202.1"/>
    </source>
</evidence>
<dbReference type="Proteomes" id="UP000331127">
    <property type="component" value="Unassembled WGS sequence"/>
</dbReference>
<dbReference type="RefSeq" id="WP_155360343.1">
    <property type="nucleotide sequence ID" value="NZ_BAAAHL010000073.1"/>
</dbReference>
<feature type="compositionally biased region" description="Basic and acidic residues" evidence="1">
    <location>
        <begin position="46"/>
        <end position="55"/>
    </location>
</feature>
<feature type="region of interest" description="Disordered" evidence="1">
    <location>
        <begin position="1"/>
        <end position="66"/>
    </location>
</feature>
<name>A0A5M3X3J5_9ACTN</name>
<evidence type="ECO:0000313" key="3">
    <source>
        <dbReference type="Proteomes" id="UP000331127"/>
    </source>
</evidence>
<accession>A0A5M3X3J5</accession>
<comment type="caution">
    <text evidence="2">The sequence shown here is derived from an EMBL/GenBank/DDBJ whole genome shotgun (WGS) entry which is preliminary data.</text>
</comment>
<proteinExistence type="predicted"/>
<dbReference type="AlphaFoldDB" id="A0A5M3X3J5"/>
<protein>
    <submittedName>
        <fullName evidence="2">Uncharacterized protein</fullName>
    </submittedName>
</protein>
<keyword evidence="3" id="KW-1185">Reference proteome</keyword>
<dbReference type="EMBL" id="BLAE01000071">
    <property type="protein sequence ID" value="GES15202.1"/>
    <property type="molecule type" value="Genomic_DNA"/>
</dbReference>
<gene>
    <name evidence="2" type="ORF">Amac_087990</name>
</gene>